<comment type="caution">
    <text evidence="2">The sequence shown here is derived from an EMBL/GenBank/DDBJ whole genome shotgun (WGS) entry which is preliminary data.</text>
</comment>
<dbReference type="OrthoDB" id="6140032at2759"/>
<evidence type="ECO:0000313" key="2">
    <source>
        <dbReference type="EMBL" id="VDI66599.1"/>
    </source>
</evidence>
<dbReference type="Proteomes" id="UP000596742">
    <property type="component" value="Unassembled WGS sequence"/>
</dbReference>
<gene>
    <name evidence="2" type="ORF">MGAL_10B057164</name>
</gene>
<feature type="non-terminal residue" evidence="2">
    <location>
        <position position="208"/>
    </location>
</feature>
<evidence type="ECO:0000313" key="3">
    <source>
        <dbReference type="Proteomes" id="UP000596742"/>
    </source>
</evidence>
<organism evidence="2 3">
    <name type="scientific">Mytilus galloprovincialis</name>
    <name type="common">Mediterranean mussel</name>
    <dbReference type="NCBI Taxonomy" id="29158"/>
    <lineage>
        <taxon>Eukaryota</taxon>
        <taxon>Metazoa</taxon>
        <taxon>Spiralia</taxon>
        <taxon>Lophotrochozoa</taxon>
        <taxon>Mollusca</taxon>
        <taxon>Bivalvia</taxon>
        <taxon>Autobranchia</taxon>
        <taxon>Pteriomorphia</taxon>
        <taxon>Mytilida</taxon>
        <taxon>Mytiloidea</taxon>
        <taxon>Mytilidae</taxon>
        <taxon>Mytilinae</taxon>
        <taxon>Mytilus</taxon>
    </lineage>
</organism>
<evidence type="ECO:0000259" key="1">
    <source>
        <dbReference type="Pfam" id="PF20700"/>
    </source>
</evidence>
<dbReference type="AlphaFoldDB" id="A0A8B6GNH2"/>
<protein>
    <recommendedName>
        <fullName evidence="1">Mutator-like transposase domain-containing protein</fullName>
    </recommendedName>
</protein>
<reference evidence="2" key="1">
    <citation type="submission" date="2018-11" db="EMBL/GenBank/DDBJ databases">
        <authorList>
            <person name="Alioto T."/>
            <person name="Alioto T."/>
        </authorList>
    </citation>
    <scope>NUCLEOTIDE SEQUENCE</scope>
</reference>
<dbReference type="EMBL" id="UYJE01008720">
    <property type="protein sequence ID" value="VDI66599.1"/>
    <property type="molecule type" value="Genomic_DNA"/>
</dbReference>
<feature type="domain" description="Mutator-like transposase" evidence="1">
    <location>
        <begin position="95"/>
        <end position="202"/>
    </location>
</feature>
<name>A0A8B6GNH2_MYTGA</name>
<sequence>NRDRVLRMASLCCIYSCAQISHHSSENACIKFDIRTNKHEFASENISWKEGRRVVELEVLAEQLFCNKCNTPLHLKDIVGEMRYGLGSLLEVVCQICSAMMHSGMGPDHVVNFLSTCNIPPPDPKTLKKKEKSIALSLMDEASDSCKTASAEEKAISPSNELECSFDAGWQTRGSGWQYNSNTGHSSLVGVKTGKVLDYDVRRSSKGM</sequence>
<accession>A0A8B6GNH2</accession>
<dbReference type="InterPro" id="IPR049012">
    <property type="entry name" value="Mutator_transp_dom"/>
</dbReference>
<dbReference type="Pfam" id="PF20700">
    <property type="entry name" value="Mutator"/>
    <property type="match status" value="1"/>
</dbReference>
<proteinExistence type="predicted"/>
<keyword evidence="3" id="KW-1185">Reference proteome</keyword>